<dbReference type="GO" id="GO:0009052">
    <property type="term" value="P:pentose-phosphate shunt, non-oxidative branch"/>
    <property type="evidence" value="ECO:0007669"/>
    <property type="project" value="TreeGrafter"/>
</dbReference>
<accession>A0A9N9A478</accession>
<keyword evidence="2" id="KW-0808">Transferase</keyword>
<dbReference type="Proteomes" id="UP000789396">
    <property type="component" value="Unassembled WGS sequence"/>
</dbReference>
<evidence type="ECO:0000313" key="3">
    <source>
        <dbReference type="EMBL" id="CAG8517267.1"/>
    </source>
</evidence>
<comment type="caution">
    <text evidence="3">The sequence shown here is derived from an EMBL/GenBank/DDBJ whole genome shotgun (WGS) entry which is preliminary data.</text>
</comment>
<dbReference type="OrthoDB" id="2015515at2759"/>
<comment type="pathway">
    <text evidence="2">Carbohydrate degradation; pentose phosphate pathway; D-glyceraldehyde 3-phosphate and beta-D-fructose 6-phosphate from D-ribose 5-phosphate and D-xylulose 5-phosphate (non-oxidative stage): step 2/3.</text>
</comment>
<keyword evidence="4" id="KW-1185">Reference proteome</keyword>
<dbReference type="InterPro" id="IPR018225">
    <property type="entry name" value="Transaldolase_AS"/>
</dbReference>
<evidence type="ECO:0000256" key="2">
    <source>
        <dbReference type="RuleBase" id="RU000501"/>
    </source>
</evidence>
<name>A0A9N9A478_9GLOM</name>
<dbReference type="PROSITE" id="PS00958">
    <property type="entry name" value="TRANSALDOLASE_2"/>
    <property type="match status" value="1"/>
</dbReference>
<dbReference type="EC" id="2.2.1.2" evidence="2"/>
<dbReference type="Pfam" id="PF00923">
    <property type="entry name" value="TAL_FSA"/>
    <property type="match status" value="1"/>
</dbReference>
<keyword evidence="2" id="KW-0570">Pentose shunt</keyword>
<keyword evidence="1" id="KW-0704">Schiff base</keyword>
<evidence type="ECO:0000313" key="4">
    <source>
        <dbReference type="Proteomes" id="UP000789396"/>
    </source>
</evidence>
<dbReference type="InterPro" id="IPR013785">
    <property type="entry name" value="Aldolase_TIM"/>
</dbReference>
<organism evidence="3 4">
    <name type="scientific">Racocetra fulgida</name>
    <dbReference type="NCBI Taxonomy" id="60492"/>
    <lineage>
        <taxon>Eukaryota</taxon>
        <taxon>Fungi</taxon>
        <taxon>Fungi incertae sedis</taxon>
        <taxon>Mucoromycota</taxon>
        <taxon>Glomeromycotina</taxon>
        <taxon>Glomeromycetes</taxon>
        <taxon>Diversisporales</taxon>
        <taxon>Gigasporaceae</taxon>
        <taxon>Racocetra</taxon>
    </lineage>
</organism>
<dbReference type="AlphaFoldDB" id="A0A9N9A478"/>
<protein>
    <recommendedName>
        <fullName evidence="2">Transaldolase</fullName>
        <ecNumber evidence="2">2.2.1.2</ecNumber>
    </recommendedName>
</protein>
<reference evidence="3" key="1">
    <citation type="submission" date="2021-06" db="EMBL/GenBank/DDBJ databases">
        <authorList>
            <person name="Kallberg Y."/>
            <person name="Tangrot J."/>
            <person name="Rosling A."/>
        </authorList>
    </citation>
    <scope>NUCLEOTIDE SEQUENCE</scope>
    <source>
        <strain evidence="3">IN212</strain>
    </source>
</reference>
<evidence type="ECO:0000256" key="1">
    <source>
        <dbReference type="ARBA" id="ARBA00023270"/>
    </source>
</evidence>
<dbReference type="InterPro" id="IPR001585">
    <property type="entry name" value="TAL/FSA"/>
</dbReference>
<comment type="function">
    <text evidence="2">Catalyzes the rate-limiting step of the non-oxidative phase in the pentose phosphate pathway. Catalyzes the reversible conversion of sedheptulose-7-phosphate and D-glyceraldehyde 3-phosphate into erythrose-4-phosphate and beta-D-fructose 6-phosphate.</text>
</comment>
<sequence length="223" mass="25286">MIDFGFEILKIIPGNISVEVDAILSFKTEATVAKAKHLIALCEEVGVDKSRVMIKIASTWEGIQAAKILENEGIQCNMTHIFSFTQAIACAEAGVTLISPYISRWYMKNTNKTYKSNENPGVLFVSEVYKYYKKFGYKTIVMGASFLNTGEIEELSGFKVNYDKNSFKWDLNRNPMATGKLDEGIKSFAEDNKTLHLILKQHLTNEDPKIFKKISENFRLFVL</sequence>
<dbReference type="SUPFAM" id="SSF51569">
    <property type="entry name" value="Aldolase"/>
    <property type="match status" value="1"/>
</dbReference>
<dbReference type="GO" id="GO:0004801">
    <property type="term" value="F:transaldolase activity"/>
    <property type="evidence" value="ECO:0007669"/>
    <property type="project" value="UniProtKB-EC"/>
</dbReference>
<proteinExistence type="predicted"/>
<dbReference type="Gene3D" id="3.20.20.70">
    <property type="entry name" value="Aldolase class I"/>
    <property type="match status" value="1"/>
</dbReference>
<comment type="catalytic activity">
    <reaction evidence="2">
        <text>D-sedoheptulose 7-phosphate + D-glyceraldehyde 3-phosphate = D-erythrose 4-phosphate + beta-D-fructose 6-phosphate</text>
        <dbReference type="Rhea" id="RHEA:17053"/>
        <dbReference type="ChEBI" id="CHEBI:16897"/>
        <dbReference type="ChEBI" id="CHEBI:57483"/>
        <dbReference type="ChEBI" id="CHEBI:57634"/>
        <dbReference type="ChEBI" id="CHEBI:59776"/>
        <dbReference type="EC" id="2.2.1.2"/>
    </reaction>
</comment>
<gene>
    <name evidence="3" type="ORF">RFULGI_LOCUS3182</name>
</gene>
<dbReference type="PANTHER" id="PTHR10683">
    <property type="entry name" value="TRANSALDOLASE"/>
    <property type="match status" value="1"/>
</dbReference>
<dbReference type="GO" id="GO:0005975">
    <property type="term" value="P:carbohydrate metabolic process"/>
    <property type="evidence" value="ECO:0007669"/>
    <property type="project" value="InterPro"/>
</dbReference>
<dbReference type="PANTHER" id="PTHR10683:SF18">
    <property type="entry name" value="TRANSALDOLASE"/>
    <property type="match status" value="1"/>
</dbReference>
<dbReference type="EMBL" id="CAJVPZ010002660">
    <property type="protein sequence ID" value="CAG8517267.1"/>
    <property type="molecule type" value="Genomic_DNA"/>
</dbReference>